<dbReference type="InterPro" id="IPR051013">
    <property type="entry name" value="MBL_superfamily_lactonases"/>
</dbReference>
<dbReference type="PANTHER" id="PTHR42978">
    <property type="entry name" value="QUORUM-QUENCHING LACTONASE YTNP-RELATED-RELATED"/>
    <property type="match status" value="1"/>
</dbReference>
<dbReference type="PANTHER" id="PTHR42978:SF5">
    <property type="entry name" value="METALLO-BETA-LACTAMASE DOMAIN-CONTAINING PROTEIN"/>
    <property type="match status" value="1"/>
</dbReference>
<keyword evidence="8" id="KW-1185">Reference proteome</keyword>
<keyword evidence="3" id="KW-0378">Hydrolase</keyword>
<dbReference type="SUPFAM" id="SSF56281">
    <property type="entry name" value="Metallo-hydrolase/oxidoreductase"/>
    <property type="match status" value="1"/>
</dbReference>
<dbReference type="EMBL" id="JAUKUA010000002">
    <property type="protein sequence ID" value="KAK0725112.1"/>
    <property type="molecule type" value="Genomic_DNA"/>
</dbReference>
<dbReference type="GO" id="GO:0016787">
    <property type="term" value="F:hydrolase activity"/>
    <property type="evidence" value="ECO:0007669"/>
    <property type="project" value="UniProtKB-KW"/>
</dbReference>
<keyword evidence="2" id="KW-0479">Metal-binding</keyword>
<evidence type="ECO:0000256" key="3">
    <source>
        <dbReference type="ARBA" id="ARBA00022801"/>
    </source>
</evidence>
<protein>
    <submittedName>
        <fullName evidence="7">Beta-lactamase-like protein</fullName>
    </submittedName>
</protein>
<comment type="caution">
    <text evidence="7">The sequence shown here is derived from an EMBL/GenBank/DDBJ whole genome shotgun (WGS) entry which is preliminary data.</text>
</comment>
<dbReference type="InterPro" id="IPR001279">
    <property type="entry name" value="Metallo-B-lactamas"/>
</dbReference>
<evidence type="ECO:0000256" key="4">
    <source>
        <dbReference type="ARBA" id="ARBA00022833"/>
    </source>
</evidence>
<comment type="similarity">
    <text evidence="1">Belongs to the metallo-beta-lactamase superfamily.</text>
</comment>
<sequence length="383" mass="42287">MWNYSAFLLGLAAPQVMAHKFFDIPPGAAGKVSIIDSTLRASGMQDYTFVTPKLEGFDELAKMPAWSFLVESSTGTKVVFDLAVPPDLAYAPAVIDQLKSYGWDVQIDKHVAEILTEGGVNITEIGSVIWSHYHFDHIGDIATFPLTTEIVVGPGFSKAYLPAYPTNPNSTLLERYFTNRTLREISFKTPLKAGAFPAYDFFGDGSFFLLDAPGHTTGHLGGLVRTTTNPDTFVFMGGDLCHHSAQLRPSPERPIPSNIHLHDLLSDIQGYKSAKFQCPGSIITKPALEHLNIKRGRKPDQPFFDPVLAEDITLATETIRKTQKADADSDVWFVAAHDPHIIGVVDFFPKAANQWKKKGWADKVRWAFLNELVGALEVDLKAE</sequence>
<proteinExistence type="inferred from homology"/>
<accession>A0AA40AZW3</accession>
<gene>
    <name evidence="7" type="ORF">B0H67DRAFT_569595</name>
</gene>
<dbReference type="Proteomes" id="UP001172102">
    <property type="component" value="Unassembled WGS sequence"/>
</dbReference>
<evidence type="ECO:0000259" key="6">
    <source>
        <dbReference type="SMART" id="SM00849"/>
    </source>
</evidence>
<name>A0AA40AZW3_9PEZI</name>
<feature type="domain" description="Metallo-beta-lactamase" evidence="6">
    <location>
        <begin position="64"/>
        <end position="281"/>
    </location>
</feature>
<evidence type="ECO:0000313" key="7">
    <source>
        <dbReference type="EMBL" id="KAK0725112.1"/>
    </source>
</evidence>
<organism evidence="7 8">
    <name type="scientific">Lasiosphaeris hirsuta</name>
    <dbReference type="NCBI Taxonomy" id="260670"/>
    <lineage>
        <taxon>Eukaryota</taxon>
        <taxon>Fungi</taxon>
        <taxon>Dikarya</taxon>
        <taxon>Ascomycota</taxon>
        <taxon>Pezizomycotina</taxon>
        <taxon>Sordariomycetes</taxon>
        <taxon>Sordariomycetidae</taxon>
        <taxon>Sordariales</taxon>
        <taxon>Lasiosphaeriaceae</taxon>
        <taxon>Lasiosphaeris</taxon>
    </lineage>
</organism>
<evidence type="ECO:0000256" key="5">
    <source>
        <dbReference type="SAM" id="SignalP"/>
    </source>
</evidence>
<reference evidence="7" key="1">
    <citation type="submission" date="2023-06" db="EMBL/GenBank/DDBJ databases">
        <title>Genome-scale phylogeny and comparative genomics of the fungal order Sordariales.</title>
        <authorList>
            <consortium name="Lawrence Berkeley National Laboratory"/>
            <person name="Hensen N."/>
            <person name="Bonometti L."/>
            <person name="Westerberg I."/>
            <person name="Brannstrom I.O."/>
            <person name="Guillou S."/>
            <person name="Cros-Aarteil S."/>
            <person name="Calhoun S."/>
            <person name="Haridas S."/>
            <person name="Kuo A."/>
            <person name="Mondo S."/>
            <person name="Pangilinan J."/>
            <person name="Riley R."/>
            <person name="Labutti K."/>
            <person name="Andreopoulos B."/>
            <person name="Lipzen A."/>
            <person name="Chen C."/>
            <person name="Yanf M."/>
            <person name="Daum C."/>
            <person name="Ng V."/>
            <person name="Clum A."/>
            <person name="Steindorff A."/>
            <person name="Ohm R."/>
            <person name="Martin F."/>
            <person name="Silar P."/>
            <person name="Natvig D."/>
            <person name="Lalanne C."/>
            <person name="Gautier V."/>
            <person name="Ament-Velasquez S.L."/>
            <person name="Kruys A."/>
            <person name="Hutchinson M.I."/>
            <person name="Powell A.J."/>
            <person name="Barry K."/>
            <person name="Miller A.N."/>
            <person name="Grigoriev I.V."/>
            <person name="Debuchy R."/>
            <person name="Gladieux P."/>
            <person name="Thoren M.H."/>
            <person name="Johannesson H."/>
        </authorList>
    </citation>
    <scope>NUCLEOTIDE SEQUENCE</scope>
    <source>
        <strain evidence="7">SMH4607-1</strain>
    </source>
</reference>
<evidence type="ECO:0000256" key="2">
    <source>
        <dbReference type="ARBA" id="ARBA00022723"/>
    </source>
</evidence>
<dbReference type="Pfam" id="PF00753">
    <property type="entry name" value="Lactamase_B"/>
    <property type="match status" value="1"/>
</dbReference>
<feature type="chain" id="PRO_5041273981" evidence="5">
    <location>
        <begin position="19"/>
        <end position="383"/>
    </location>
</feature>
<dbReference type="Gene3D" id="3.60.15.10">
    <property type="entry name" value="Ribonuclease Z/Hydroxyacylglutathione hydrolase-like"/>
    <property type="match status" value="1"/>
</dbReference>
<dbReference type="AlphaFoldDB" id="A0AA40AZW3"/>
<dbReference type="GO" id="GO:0046872">
    <property type="term" value="F:metal ion binding"/>
    <property type="evidence" value="ECO:0007669"/>
    <property type="project" value="UniProtKB-KW"/>
</dbReference>
<dbReference type="CDD" id="cd07730">
    <property type="entry name" value="metallo-hydrolase-like_MBL-fold"/>
    <property type="match status" value="1"/>
</dbReference>
<keyword evidence="5" id="KW-0732">Signal</keyword>
<keyword evidence="4" id="KW-0862">Zinc</keyword>
<dbReference type="InterPro" id="IPR036866">
    <property type="entry name" value="RibonucZ/Hydroxyglut_hydro"/>
</dbReference>
<evidence type="ECO:0000313" key="8">
    <source>
        <dbReference type="Proteomes" id="UP001172102"/>
    </source>
</evidence>
<dbReference type="SMART" id="SM00849">
    <property type="entry name" value="Lactamase_B"/>
    <property type="match status" value="1"/>
</dbReference>
<evidence type="ECO:0000256" key="1">
    <source>
        <dbReference type="ARBA" id="ARBA00007749"/>
    </source>
</evidence>
<feature type="signal peptide" evidence="5">
    <location>
        <begin position="1"/>
        <end position="18"/>
    </location>
</feature>